<evidence type="ECO:0000256" key="3">
    <source>
        <dbReference type="RuleBase" id="RU000363"/>
    </source>
</evidence>
<dbReference type="EMBL" id="CP036426">
    <property type="protein sequence ID" value="QDV34365.1"/>
    <property type="molecule type" value="Genomic_DNA"/>
</dbReference>
<evidence type="ECO:0000259" key="4">
    <source>
        <dbReference type="SMART" id="SM00822"/>
    </source>
</evidence>
<dbReference type="EC" id="1.-.-.-" evidence="5"/>
<protein>
    <submittedName>
        <fullName evidence="5">Putative oxidoreductase</fullName>
        <ecNumber evidence="5">1.-.-.-</ecNumber>
    </submittedName>
</protein>
<dbReference type="Proteomes" id="UP000317835">
    <property type="component" value="Chromosome"/>
</dbReference>
<comment type="similarity">
    <text evidence="1 3">Belongs to the short-chain dehydrogenases/reductases (SDR) family.</text>
</comment>
<dbReference type="GO" id="GO:0016020">
    <property type="term" value="C:membrane"/>
    <property type="evidence" value="ECO:0007669"/>
    <property type="project" value="TreeGrafter"/>
</dbReference>
<reference evidence="5 6" key="1">
    <citation type="submission" date="2019-02" db="EMBL/GenBank/DDBJ databases">
        <title>Deep-cultivation of Planctomycetes and their phenomic and genomic characterization uncovers novel biology.</title>
        <authorList>
            <person name="Wiegand S."/>
            <person name="Jogler M."/>
            <person name="Boedeker C."/>
            <person name="Pinto D."/>
            <person name="Vollmers J."/>
            <person name="Rivas-Marin E."/>
            <person name="Kohn T."/>
            <person name="Peeters S.H."/>
            <person name="Heuer A."/>
            <person name="Rast P."/>
            <person name="Oberbeckmann S."/>
            <person name="Bunk B."/>
            <person name="Jeske O."/>
            <person name="Meyerdierks A."/>
            <person name="Storesund J.E."/>
            <person name="Kallscheuer N."/>
            <person name="Luecker S."/>
            <person name="Lage O.M."/>
            <person name="Pohl T."/>
            <person name="Merkel B.J."/>
            <person name="Hornburger P."/>
            <person name="Mueller R.-W."/>
            <person name="Bruemmer F."/>
            <person name="Labrenz M."/>
            <person name="Spormann A.M."/>
            <person name="Op den Camp H."/>
            <person name="Overmann J."/>
            <person name="Amann R."/>
            <person name="Jetten M.S.M."/>
            <person name="Mascher T."/>
            <person name="Medema M.H."/>
            <person name="Devos D.P."/>
            <person name="Kaster A.-K."/>
            <person name="Ovreas L."/>
            <person name="Rohde M."/>
            <person name="Galperin M.Y."/>
            <person name="Jogler C."/>
        </authorList>
    </citation>
    <scope>NUCLEOTIDE SEQUENCE [LARGE SCALE GENOMIC DNA]</scope>
    <source>
        <strain evidence="5 6">ElP</strain>
    </source>
</reference>
<evidence type="ECO:0000256" key="1">
    <source>
        <dbReference type="ARBA" id="ARBA00006484"/>
    </source>
</evidence>
<dbReference type="PRINTS" id="PR00081">
    <property type="entry name" value="GDHRDH"/>
</dbReference>
<dbReference type="SUPFAM" id="SSF51735">
    <property type="entry name" value="NAD(P)-binding Rossmann-fold domains"/>
    <property type="match status" value="1"/>
</dbReference>
<dbReference type="SMART" id="SM00822">
    <property type="entry name" value="PKS_KR"/>
    <property type="match status" value="1"/>
</dbReference>
<keyword evidence="6" id="KW-1185">Reference proteome</keyword>
<dbReference type="Gene3D" id="3.40.50.720">
    <property type="entry name" value="NAD(P)-binding Rossmann-like Domain"/>
    <property type="match status" value="1"/>
</dbReference>
<sequence>MRSPGVILLTGAGNGIGRATAIALARRGDRLGLIDRDERALASVVEELRSHRDAIAPRSADVTDLSAMRGAASEIEEVLGPVSVLVACAGVGGLTLLPDLDPGALRAMLDVNVVGVANAIDAVLPGMIARGAGHIVGVSSVAGYRGMPWMAAYSASKAALTTYLEGLRPALKRRGIGVTTVYPGFVRTAMTEGTPFRRPVSMMEPEQAARHLIRAIDRRPRDSTFPMGTALGMGLLRRMPNRLYDQMMDRAGPEALTVEF</sequence>
<name>A0A518H0J6_9BACT</name>
<dbReference type="AlphaFoldDB" id="A0A518H0J6"/>
<dbReference type="Pfam" id="PF00106">
    <property type="entry name" value="adh_short"/>
    <property type="match status" value="1"/>
</dbReference>
<dbReference type="GO" id="GO:0016491">
    <property type="term" value="F:oxidoreductase activity"/>
    <property type="evidence" value="ECO:0007669"/>
    <property type="project" value="UniProtKB-KW"/>
</dbReference>
<dbReference type="OrthoDB" id="9808814at2"/>
<dbReference type="InterPro" id="IPR002347">
    <property type="entry name" value="SDR_fam"/>
</dbReference>
<evidence type="ECO:0000256" key="2">
    <source>
        <dbReference type="ARBA" id="ARBA00023002"/>
    </source>
</evidence>
<gene>
    <name evidence="5" type="ORF">ElP_22500</name>
</gene>
<dbReference type="InterPro" id="IPR057326">
    <property type="entry name" value="KR_dom"/>
</dbReference>
<dbReference type="InterPro" id="IPR020904">
    <property type="entry name" value="Sc_DH/Rdtase_CS"/>
</dbReference>
<dbReference type="PANTHER" id="PTHR44196">
    <property type="entry name" value="DEHYDROGENASE/REDUCTASE SDR FAMILY MEMBER 7B"/>
    <property type="match status" value="1"/>
</dbReference>
<accession>A0A518H0J6</accession>
<feature type="domain" description="Ketoreductase" evidence="4">
    <location>
        <begin position="5"/>
        <end position="188"/>
    </location>
</feature>
<evidence type="ECO:0000313" key="6">
    <source>
        <dbReference type="Proteomes" id="UP000317835"/>
    </source>
</evidence>
<dbReference type="PROSITE" id="PS00061">
    <property type="entry name" value="ADH_SHORT"/>
    <property type="match status" value="1"/>
</dbReference>
<dbReference type="PANTHER" id="PTHR44196:SF1">
    <property type="entry name" value="DEHYDROGENASE_REDUCTASE SDR FAMILY MEMBER 7B"/>
    <property type="match status" value="1"/>
</dbReference>
<evidence type="ECO:0000313" key="5">
    <source>
        <dbReference type="EMBL" id="QDV34365.1"/>
    </source>
</evidence>
<dbReference type="PRINTS" id="PR00080">
    <property type="entry name" value="SDRFAMILY"/>
</dbReference>
<keyword evidence="2 5" id="KW-0560">Oxidoreductase</keyword>
<organism evidence="5 6">
    <name type="scientific">Tautonia plasticadhaerens</name>
    <dbReference type="NCBI Taxonomy" id="2527974"/>
    <lineage>
        <taxon>Bacteria</taxon>
        <taxon>Pseudomonadati</taxon>
        <taxon>Planctomycetota</taxon>
        <taxon>Planctomycetia</taxon>
        <taxon>Isosphaerales</taxon>
        <taxon>Isosphaeraceae</taxon>
        <taxon>Tautonia</taxon>
    </lineage>
</organism>
<proteinExistence type="inferred from homology"/>
<dbReference type="InterPro" id="IPR036291">
    <property type="entry name" value="NAD(P)-bd_dom_sf"/>
</dbReference>
<dbReference type="KEGG" id="tpla:ElP_22500"/>